<dbReference type="AlphaFoldDB" id="A0A5B8V3V4"/>
<organism evidence="2 3">
    <name type="scientific">Mucilaginibacter ginsenosidivorans</name>
    <dbReference type="NCBI Taxonomy" id="398053"/>
    <lineage>
        <taxon>Bacteria</taxon>
        <taxon>Pseudomonadati</taxon>
        <taxon>Bacteroidota</taxon>
        <taxon>Sphingobacteriia</taxon>
        <taxon>Sphingobacteriales</taxon>
        <taxon>Sphingobacteriaceae</taxon>
        <taxon>Mucilaginibacter</taxon>
    </lineage>
</organism>
<evidence type="ECO:0000313" key="2">
    <source>
        <dbReference type="EMBL" id="QEC65493.1"/>
    </source>
</evidence>
<dbReference type="Proteomes" id="UP000321479">
    <property type="component" value="Chromosome"/>
</dbReference>
<dbReference type="Pfam" id="PF13174">
    <property type="entry name" value="TPR_6"/>
    <property type="match status" value="1"/>
</dbReference>
<dbReference type="OrthoDB" id="1522549at2"/>
<protein>
    <submittedName>
        <fullName evidence="2">Tetratricopeptide repeat protein</fullName>
    </submittedName>
</protein>
<evidence type="ECO:0000313" key="3">
    <source>
        <dbReference type="Proteomes" id="UP000321479"/>
    </source>
</evidence>
<dbReference type="RefSeq" id="WP_147034318.1">
    <property type="nucleotide sequence ID" value="NZ_CP042436.1"/>
</dbReference>
<dbReference type="InterPro" id="IPR019734">
    <property type="entry name" value="TPR_rpt"/>
</dbReference>
<accession>A0A5B8V3V4</accession>
<gene>
    <name evidence="2" type="ORF">FRZ54_23950</name>
</gene>
<feature type="region of interest" description="Disordered" evidence="1">
    <location>
        <begin position="484"/>
        <end position="518"/>
    </location>
</feature>
<dbReference type="PROSITE" id="PS51257">
    <property type="entry name" value="PROKAR_LIPOPROTEIN"/>
    <property type="match status" value="1"/>
</dbReference>
<reference evidence="2 3" key="1">
    <citation type="journal article" date="2017" name="Curr. Microbiol.">
        <title>Mucilaginibacter ginsenosidivorans sp. nov., Isolated from Soil of Ginseng Field.</title>
        <authorList>
            <person name="Kim M.M."/>
            <person name="Siddiqi M.Z."/>
            <person name="Im W.T."/>
        </authorList>
    </citation>
    <scope>NUCLEOTIDE SEQUENCE [LARGE SCALE GENOMIC DNA]</scope>
    <source>
        <strain evidence="2 3">Gsoil 3017</strain>
    </source>
</reference>
<name>A0A5B8V3V4_9SPHI</name>
<dbReference type="SUPFAM" id="SSF48452">
    <property type="entry name" value="TPR-like"/>
    <property type="match status" value="1"/>
</dbReference>
<dbReference type="Gene3D" id="1.25.40.10">
    <property type="entry name" value="Tetratricopeptide repeat domain"/>
    <property type="match status" value="3"/>
</dbReference>
<feature type="compositionally biased region" description="Polar residues" evidence="1">
    <location>
        <begin position="491"/>
        <end position="502"/>
    </location>
</feature>
<dbReference type="InterPro" id="IPR011990">
    <property type="entry name" value="TPR-like_helical_dom_sf"/>
</dbReference>
<dbReference type="KEGG" id="mgin:FRZ54_23950"/>
<dbReference type="EMBL" id="CP042436">
    <property type="protein sequence ID" value="QEC65493.1"/>
    <property type="molecule type" value="Genomic_DNA"/>
</dbReference>
<proteinExistence type="predicted"/>
<keyword evidence="3" id="KW-1185">Reference proteome</keyword>
<sequence>MRRTSETSVFRRIYFPVLVLLIAGCSLEKKSGFNRAMQNLTAHYNILFDADEILREKQESYALSFVDSYNEILRVYQDTTAQSGTPDKDLEEAKAKGNKIINIKEQSHYLGDAYLVLGKTDYLEANYFDATEYFSYVVRSFPEEKKLSEEALMWKARTLICLDQLPKAKLAIDSAVSNIDKKTKKSTIADIYATKLQYDIDVQNYEEGEQVAKKAIQFCRNKGQRLRLTFIMAQLQELNNKTTDAYKNYSSIVNSNAAFEMAFNANLNRIRIEQNETGAKVNRIDRLRSLIKNENNKDFIDQVYYQIAQLYYTGKDLNNAIKNYHLSINYSRKNQNQKGLSYLRLADIYFKDRGDYVAAKKYYDSTLFSLSPGYPGYQTIKKKSDNLQLLADRFSIISREDTLQMLAKLDEKARSTRIDAMVSNETLHRQQVQAGIDNAIAANNTQPGGPQGGGGSTFYFYNSNAVSQGYNDFKRRWGNRKLEDNWRRSNKSNGNSTLTTAESIDPDAPADQAAKGKGVNAGDYRKQLIDNLPLTPEKLAISNKLIYDAYFDVANFYRDILGDRKEAIATYELLLSRFPDSPDKPALYYNLYRLYTDDNNQAKADEYKNLLLKNFPDTPFAKIIVDPDYGKKLNDADAELTEKYNQVYDAFSKPDYPRTILLIDALQKQRPDNKWAAQLDYLRAIAQGHLEKLDPFKADLAAIISKYPNDRLITPLVKQHLIYLDANRDALFKRPVVLTDKDPNEEPFVPPAMTEAQQAAARYNNLLAEQQAAAVKQAEAAKVVKDPLTGKPVVEKPDSAKANTVQGKVPSATKEAAKSSIFSMRDSTNYYFVVNVSTATVNLASSRFGIGQFNRANLAGSAIKHQLMSVGDNNQLIYVGRFYSLGAVKDYARAIIPLMPDIMKVPKDQYSFFIITQENLDKLNNKSTLDSYIDYYQNNY</sequence>
<evidence type="ECO:0000256" key="1">
    <source>
        <dbReference type="SAM" id="MobiDB-lite"/>
    </source>
</evidence>